<gene>
    <name evidence="4" type="ORF">A6R68_05901</name>
</gene>
<keyword evidence="3" id="KW-0812">Transmembrane</keyword>
<protein>
    <submittedName>
        <fullName evidence="4">Uncharacterized protein</fullName>
    </submittedName>
</protein>
<reference evidence="4 5" key="1">
    <citation type="submission" date="2016-06" db="EMBL/GenBank/DDBJ databases">
        <title>The Draft Genome Sequence and Annotation of the Desert Woodrat Neotoma lepida.</title>
        <authorList>
            <person name="Campbell M."/>
            <person name="Oakeson K.F."/>
            <person name="Yandell M."/>
            <person name="Halpert J.R."/>
            <person name="Dearing D."/>
        </authorList>
    </citation>
    <scope>NUCLEOTIDE SEQUENCE [LARGE SCALE GENOMIC DNA]</scope>
    <source>
        <strain evidence="4">417</strain>
        <tissue evidence="4">Liver</tissue>
    </source>
</reference>
<dbReference type="GO" id="GO:0071013">
    <property type="term" value="C:catalytic step 2 spliceosome"/>
    <property type="evidence" value="ECO:0007669"/>
    <property type="project" value="TreeGrafter"/>
</dbReference>
<sequence>MGTPHQQCGDETARHQMLPGLGICHLHHCGELNEAIHARPHQVDGRVVESKRAVSREDSQKPGAHFTEKSSVWSVGRKTLKNICEVIRQYIEEGLFFVTFDGHDSVDKVVIQKYTMNGHNCEPKRSKWSRIFGSDYRGGLVAMTVLIMEEASVIMVALVAAVVLVVDMVA</sequence>
<dbReference type="STRING" id="56216.A0A1A6GI63"/>
<accession>A0A1A6GI63</accession>
<dbReference type="AlphaFoldDB" id="A0A1A6GI63"/>
<proteinExistence type="predicted"/>
<keyword evidence="1" id="KW-0694">RNA-binding</keyword>
<evidence type="ECO:0000313" key="5">
    <source>
        <dbReference type="Proteomes" id="UP000092124"/>
    </source>
</evidence>
<dbReference type="Proteomes" id="UP000092124">
    <property type="component" value="Unassembled WGS sequence"/>
</dbReference>
<keyword evidence="3" id="KW-0472">Membrane</keyword>
<dbReference type="GO" id="GO:0000398">
    <property type="term" value="P:mRNA splicing, via spliceosome"/>
    <property type="evidence" value="ECO:0007669"/>
    <property type="project" value="TreeGrafter"/>
</dbReference>
<dbReference type="GO" id="GO:0003730">
    <property type="term" value="F:mRNA 3'-UTR binding"/>
    <property type="evidence" value="ECO:0007669"/>
    <property type="project" value="TreeGrafter"/>
</dbReference>
<feature type="transmembrane region" description="Helical" evidence="3">
    <location>
        <begin position="140"/>
        <end position="166"/>
    </location>
</feature>
<evidence type="ECO:0000256" key="1">
    <source>
        <dbReference type="ARBA" id="ARBA00022884"/>
    </source>
</evidence>
<evidence type="ECO:0000256" key="3">
    <source>
        <dbReference type="SAM" id="Phobius"/>
    </source>
</evidence>
<dbReference type="EMBL" id="LZPO01095128">
    <property type="protein sequence ID" value="OBS65559.1"/>
    <property type="molecule type" value="Genomic_DNA"/>
</dbReference>
<feature type="non-terminal residue" evidence="4">
    <location>
        <position position="170"/>
    </location>
</feature>
<evidence type="ECO:0000256" key="2">
    <source>
        <dbReference type="SAM" id="MobiDB-lite"/>
    </source>
</evidence>
<keyword evidence="3" id="KW-1133">Transmembrane helix</keyword>
<comment type="caution">
    <text evidence="4">The sequence shown here is derived from an EMBL/GenBank/DDBJ whole genome shotgun (WGS) entry which is preliminary data.</text>
</comment>
<feature type="compositionally biased region" description="Basic and acidic residues" evidence="2">
    <location>
        <begin position="43"/>
        <end position="60"/>
    </location>
</feature>
<name>A0A1A6GI63_NEOLE</name>
<feature type="region of interest" description="Disordered" evidence="2">
    <location>
        <begin position="43"/>
        <end position="65"/>
    </location>
</feature>
<evidence type="ECO:0000313" key="4">
    <source>
        <dbReference type="EMBL" id="OBS65559.1"/>
    </source>
</evidence>
<organism evidence="4 5">
    <name type="scientific">Neotoma lepida</name>
    <name type="common">Desert woodrat</name>
    <dbReference type="NCBI Taxonomy" id="56216"/>
    <lineage>
        <taxon>Eukaryota</taxon>
        <taxon>Metazoa</taxon>
        <taxon>Chordata</taxon>
        <taxon>Craniata</taxon>
        <taxon>Vertebrata</taxon>
        <taxon>Euteleostomi</taxon>
        <taxon>Mammalia</taxon>
        <taxon>Eutheria</taxon>
        <taxon>Euarchontoglires</taxon>
        <taxon>Glires</taxon>
        <taxon>Rodentia</taxon>
        <taxon>Myomorpha</taxon>
        <taxon>Muroidea</taxon>
        <taxon>Cricetidae</taxon>
        <taxon>Neotominae</taxon>
        <taxon>Neotoma</taxon>
    </lineage>
</organism>
<dbReference type="PANTHER" id="PTHR48026">
    <property type="entry name" value="HOMOLOGOUS TO DROSOPHILA SQD (SQUID) PROTEIN"/>
    <property type="match status" value="1"/>
</dbReference>
<dbReference type="PANTHER" id="PTHR48026:SF2">
    <property type="entry name" value="HETEROGENEOUS NUCLEAR RIBONUCLEOPROTEIN A1-RELATED"/>
    <property type="match status" value="1"/>
</dbReference>
<keyword evidence="5" id="KW-1185">Reference proteome</keyword>